<dbReference type="CDD" id="cd00041">
    <property type="entry name" value="CUB"/>
    <property type="match status" value="1"/>
</dbReference>
<dbReference type="OrthoDB" id="6369184at2759"/>
<proteinExistence type="predicted"/>
<name>E2BP61_HARSA</name>
<dbReference type="SUPFAM" id="SSF49854">
    <property type="entry name" value="Spermadhesin, CUB domain"/>
    <property type="match status" value="1"/>
</dbReference>
<dbReference type="InParanoid" id="E2BP61"/>
<accession>E2BP61</accession>
<dbReference type="PANTHER" id="PTHR47537:SF2">
    <property type="entry name" value="CUBILIN"/>
    <property type="match status" value="1"/>
</dbReference>
<dbReference type="PANTHER" id="PTHR47537">
    <property type="entry name" value="CUBILIN"/>
    <property type="match status" value="1"/>
</dbReference>
<dbReference type="PROSITE" id="PS01180">
    <property type="entry name" value="CUB"/>
    <property type="match status" value="1"/>
</dbReference>
<dbReference type="InterPro" id="IPR000859">
    <property type="entry name" value="CUB_dom"/>
</dbReference>
<protein>
    <recommendedName>
        <fullName evidence="3">CUB domain-containing protein</fullName>
    </recommendedName>
</protein>
<dbReference type="OMA" id="YRTSGHK"/>
<organism evidence="5">
    <name type="scientific">Harpegnathos saltator</name>
    <name type="common">Jerdon's jumping ant</name>
    <dbReference type="NCBI Taxonomy" id="610380"/>
    <lineage>
        <taxon>Eukaryota</taxon>
        <taxon>Metazoa</taxon>
        <taxon>Ecdysozoa</taxon>
        <taxon>Arthropoda</taxon>
        <taxon>Hexapoda</taxon>
        <taxon>Insecta</taxon>
        <taxon>Pterygota</taxon>
        <taxon>Neoptera</taxon>
        <taxon>Endopterygota</taxon>
        <taxon>Hymenoptera</taxon>
        <taxon>Apocrita</taxon>
        <taxon>Aculeata</taxon>
        <taxon>Formicoidea</taxon>
        <taxon>Formicidae</taxon>
        <taxon>Ponerinae</taxon>
        <taxon>Ponerini</taxon>
        <taxon>Harpegnathos</taxon>
    </lineage>
</organism>
<dbReference type="AlphaFoldDB" id="E2BP61"/>
<sequence length="90" mass="10565">MELIDRNTRPRLLSVAGLFETNGVLVQGTMCDHEFVSSMQSTPQYGRFYSPRYPSSYPKNIRCSYLFRARLKERIRLVFEEISLQKGDLR</sequence>
<keyword evidence="1" id="KW-1015">Disulfide bond</keyword>
<feature type="domain" description="CUB" evidence="3">
    <location>
        <begin position="31"/>
        <end position="90"/>
    </location>
</feature>
<dbReference type="InterPro" id="IPR035914">
    <property type="entry name" value="Sperma_CUB_dom_sf"/>
</dbReference>
<evidence type="ECO:0000259" key="3">
    <source>
        <dbReference type="PROSITE" id="PS01180"/>
    </source>
</evidence>
<dbReference type="STRING" id="610380.E2BP61"/>
<dbReference type="InterPro" id="IPR053207">
    <property type="entry name" value="Non-NMDA_GluR_Accessory"/>
</dbReference>
<evidence type="ECO:0000256" key="2">
    <source>
        <dbReference type="PROSITE-ProRule" id="PRU00059"/>
    </source>
</evidence>
<evidence type="ECO:0000256" key="1">
    <source>
        <dbReference type="ARBA" id="ARBA00023157"/>
    </source>
</evidence>
<dbReference type="EMBL" id="GL449553">
    <property type="protein sequence ID" value="EFN82481.1"/>
    <property type="molecule type" value="Genomic_DNA"/>
</dbReference>
<dbReference type="Proteomes" id="UP000008237">
    <property type="component" value="Unassembled WGS sequence"/>
</dbReference>
<dbReference type="Pfam" id="PF00431">
    <property type="entry name" value="CUB"/>
    <property type="match status" value="1"/>
</dbReference>
<evidence type="ECO:0000313" key="4">
    <source>
        <dbReference type="EMBL" id="EFN82481.1"/>
    </source>
</evidence>
<evidence type="ECO:0000313" key="5">
    <source>
        <dbReference type="Proteomes" id="UP000008237"/>
    </source>
</evidence>
<keyword evidence="5" id="KW-1185">Reference proteome</keyword>
<dbReference type="GO" id="GO:0005886">
    <property type="term" value="C:plasma membrane"/>
    <property type="evidence" value="ECO:0007669"/>
    <property type="project" value="TreeGrafter"/>
</dbReference>
<dbReference type="Gene3D" id="2.60.120.290">
    <property type="entry name" value="Spermadhesin, CUB domain"/>
    <property type="match status" value="1"/>
</dbReference>
<gene>
    <name evidence="4" type="ORF">EAI_00185</name>
</gene>
<reference evidence="4 5" key="1">
    <citation type="journal article" date="2010" name="Science">
        <title>Genomic comparison of the ants Camponotus floridanus and Harpegnathos saltator.</title>
        <authorList>
            <person name="Bonasio R."/>
            <person name="Zhang G."/>
            <person name="Ye C."/>
            <person name="Mutti N.S."/>
            <person name="Fang X."/>
            <person name="Qin N."/>
            <person name="Donahue G."/>
            <person name="Yang P."/>
            <person name="Li Q."/>
            <person name="Li C."/>
            <person name="Zhang P."/>
            <person name="Huang Z."/>
            <person name="Berger S.L."/>
            <person name="Reinberg D."/>
            <person name="Wang J."/>
            <person name="Liebig J."/>
        </authorList>
    </citation>
    <scope>NUCLEOTIDE SEQUENCE [LARGE SCALE GENOMIC DNA]</scope>
    <source>
        <strain evidence="4 5">R22 G/1</strain>
    </source>
</reference>
<comment type="caution">
    <text evidence="2">Lacks conserved residue(s) required for the propagation of feature annotation.</text>
</comment>